<reference evidence="1 2" key="1">
    <citation type="submission" date="2019-07" db="EMBL/GenBank/DDBJ databases">
        <authorList>
            <person name="Jastrzebski P J."/>
            <person name="Paukszto L."/>
            <person name="Jastrzebski P J."/>
        </authorList>
    </citation>
    <scope>NUCLEOTIDE SEQUENCE [LARGE SCALE GENOMIC DNA]</scope>
    <source>
        <strain evidence="1 2">WMS-il1</strain>
    </source>
</reference>
<protein>
    <submittedName>
        <fullName evidence="1">Uncharacterized protein</fullName>
    </submittedName>
</protein>
<evidence type="ECO:0000313" key="2">
    <source>
        <dbReference type="Proteomes" id="UP000321570"/>
    </source>
</evidence>
<sequence>MKGRRADSAAKTDQGNLTRTRTFWKVRRVTDHLASKRGRACRDLSSQSAMNIPAVWR</sequence>
<proteinExistence type="predicted"/>
<organism evidence="1 2">
    <name type="scientific">Hymenolepis diminuta</name>
    <name type="common">Rat tapeworm</name>
    <dbReference type="NCBI Taxonomy" id="6216"/>
    <lineage>
        <taxon>Eukaryota</taxon>
        <taxon>Metazoa</taxon>
        <taxon>Spiralia</taxon>
        <taxon>Lophotrochozoa</taxon>
        <taxon>Platyhelminthes</taxon>
        <taxon>Cestoda</taxon>
        <taxon>Eucestoda</taxon>
        <taxon>Cyclophyllidea</taxon>
        <taxon>Hymenolepididae</taxon>
        <taxon>Hymenolepis</taxon>
    </lineage>
</organism>
<accession>A0A564YWZ8</accession>
<dbReference type="AlphaFoldDB" id="A0A564YWZ8"/>
<dbReference type="Proteomes" id="UP000321570">
    <property type="component" value="Unassembled WGS sequence"/>
</dbReference>
<name>A0A564YWZ8_HYMDI</name>
<gene>
    <name evidence="1" type="ORF">WMSIL1_LOCUS9894</name>
</gene>
<evidence type="ECO:0000313" key="1">
    <source>
        <dbReference type="EMBL" id="VUZ51084.1"/>
    </source>
</evidence>
<keyword evidence="2" id="KW-1185">Reference proteome</keyword>
<dbReference type="EMBL" id="CABIJS010000421">
    <property type="protein sequence ID" value="VUZ51084.1"/>
    <property type="molecule type" value="Genomic_DNA"/>
</dbReference>